<sequence length="361" mass="39888">MTEPTAKPSAQANSQKGSAASVKKQNKSKENSAKGNAKDSPRLVENEQKKVPATLDKAALLALFTLASEDAADEEVALKGAADASSAASTDDSVATTDSETSIAEQRVAIYHAQHERTRLLYVASAETRPTYLVQTLKSQFAEYQQYQLAQQLDKRGLMDTDGLERLWQQLHVVDDIIADIVRHMPAQQPAGWQLTTQDGRNPLCFATVGKLKHGKPIRDQGSLNSYVLGHFGVSSFTYDRGYYIGHVVGYLFSCYFCAHLSISYGVTALGQQVVADYEYASLETPHMVRLLQGLDSYCKKRVYQLAVICARLSVFASDKRIERMLIAEVNDFDKKLQQQHLDVLLLNGLMPDSSDSTPLF</sequence>
<gene>
    <name evidence="2" type="ORF">ACI2I3_07855</name>
</gene>
<proteinExistence type="predicted"/>
<accession>A0ABW8L8K2</accession>
<organism evidence="2 3">
    <name type="scientific">Psychrobacter namhaensis</name>
    <dbReference type="NCBI Taxonomy" id="292734"/>
    <lineage>
        <taxon>Bacteria</taxon>
        <taxon>Pseudomonadati</taxon>
        <taxon>Pseudomonadota</taxon>
        <taxon>Gammaproteobacteria</taxon>
        <taxon>Moraxellales</taxon>
        <taxon>Moraxellaceae</taxon>
        <taxon>Psychrobacter</taxon>
    </lineage>
</organism>
<keyword evidence="3" id="KW-1185">Reference proteome</keyword>
<dbReference type="RefSeq" id="WP_404672143.1">
    <property type="nucleotide sequence ID" value="NZ_JBJDPD010000012.1"/>
</dbReference>
<protein>
    <submittedName>
        <fullName evidence="2">Uncharacterized protein</fullName>
    </submittedName>
</protein>
<feature type="region of interest" description="Disordered" evidence="1">
    <location>
        <begin position="82"/>
        <end position="101"/>
    </location>
</feature>
<comment type="caution">
    <text evidence="2">The sequence shown here is derived from an EMBL/GenBank/DDBJ whole genome shotgun (WGS) entry which is preliminary data.</text>
</comment>
<feature type="compositionally biased region" description="Polar residues" evidence="1">
    <location>
        <begin position="8"/>
        <end position="18"/>
    </location>
</feature>
<dbReference type="EMBL" id="JBJDPD010000012">
    <property type="protein sequence ID" value="MFK4001243.1"/>
    <property type="molecule type" value="Genomic_DNA"/>
</dbReference>
<feature type="region of interest" description="Disordered" evidence="1">
    <location>
        <begin position="1"/>
        <end position="51"/>
    </location>
</feature>
<reference evidence="2 3" key="1">
    <citation type="submission" date="2024-11" db="EMBL/GenBank/DDBJ databases">
        <title>The Natural Products Discovery Center: Release of the First 8490 Sequenced Strains for Exploring Actinobacteria Biosynthetic Diversity.</title>
        <authorList>
            <person name="Kalkreuter E."/>
            <person name="Kautsar S.A."/>
            <person name="Yang D."/>
            <person name="Bader C.D."/>
            <person name="Teijaro C.N."/>
            <person name="Fluegel L."/>
            <person name="Davis C.M."/>
            <person name="Simpson J.R."/>
            <person name="Lauterbach L."/>
            <person name="Steele A.D."/>
            <person name="Gui C."/>
            <person name="Meng S."/>
            <person name="Li G."/>
            <person name="Viehrig K."/>
            <person name="Ye F."/>
            <person name="Su P."/>
            <person name="Kiefer A.F."/>
            <person name="Nichols A."/>
            <person name="Cepeda A.J."/>
            <person name="Yan W."/>
            <person name="Fan B."/>
            <person name="Jiang Y."/>
            <person name="Adhikari A."/>
            <person name="Zheng C.-J."/>
            <person name="Schuster L."/>
            <person name="Cowan T.M."/>
            <person name="Smanski M.J."/>
            <person name="Chevrette M.G."/>
            <person name="De Carvalho L.P.S."/>
            <person name="Shen B."/>
        </authorList>
    </citation>
    <scope>NUCLEOTIDE SEQUENCE [LARGE SCALE GENOMIC DNA]</scope>
    <source>
        <strain evidence="2 3">NPDC077433</strain>
    </source>
</reference>
<evidence type="ECO:0000313" key="2">
    <source>
        <dbReference type="EMBL" id="MFK4001243.1"/>
    </source>
</evidence>
<feature type="compositionally biased region" description="Basic and acidic residues" evidence="1">
    <location>
        <begin position="27"/>
        <end position="50"/>
    </location>
</feature>
<evidence type="ECO:0000313" key="3">
    <source>
        <dbReference type="Proteomes" id="UP001620234"/>
    </source>
</evidence>
<name>A0ABW8L8K2_9GAMM</name>
<evidence type="ECO:0000256" key="1">
    <source>
        <dbReference type="SAM" id="MobiDB-lite"/>
    </source>
</evidence>
<dbReference type="Proteomes" id="UP001620234">
    <property type="component" value="Unassembled WGS sequence"/>
</dbReference>